<dbReference type="STRING" id="1806994.A0A507BWB0"/>
<dbReference type="PANTHER" id="PTHR46143:SF1">
    <property type="entry name" value="CALPAIN-7"/>
    <property type="match status" value="1"/>
</dbReference>
<evidence type="ECO:0000256" key="3">
    <source>
        <dbReference type="ARBA" id="ARBA00022801"/>
    </source>
</evidence>
<dbReference type="GeneID" id="42005183"/>
<dbReference type="InterPro" id="IPR036213">
    <property type="entry name" value="Calpain_III_sf"/>
</dbReference>
<feature type="compositionally biased region" description="Polar residues" evidence="7">
    <location>
        <begin position="171"/>
        <end position="196"/>
    </location>
</feature>
<proteinExistence type="inferred from homology"/>
<comment type="similarity">
    <text evidence="1">Belongs to the peptidase C2 family. PalB/RIM13 subfamily.</text>
</comment>
<dbReference type="InterPro" id="IPR036181">
    <property type="entry name" value="MIT_dom_sf"/>
</dbReference>
<feature type="region of interest" description="Disordered" evidence="7">
    <location>
        <begin position="171"/>
        <end position="220"/>
    </location>
</feature>
<feature type="active site" evidence="5 6">
    <location>
        <position position="480"/>
    </location>
</feature>
<dbReference type="PRINTS" id="PR00704">
    <property type="entry name" value="CALPAIN"/>
</dbReference>
<dbReference type="Gene3D" id="2.60.120.380">
    <property type="match status" value="3"/>
</dbReference>
<dbReference type="PANTHER" id="PTHR46143">
    <property type="entry name" value="CALPAIN-7"/>
    <property type="match status" value="1"/>
</dbReference>
<dbReference type="Gene3D" id="1.20.58.80">
    <property type="entry name" value="Phosphotransferase system, lactose/cellobiose-type IIA subunit"/>
    <property type="match status" value="2"/>
</dbReference>
<keyword evidence="4 6" id="KW-0788">Thiol protease</keyword>
<evidence type="ECO:0000256" key="1">
    <source>
        <dbReference type="ARBA" id="ARBA00010193"/>
    </source>
</evidence>
<dbReference type="SUPFAM" id="SSF116846">
    <property type="entry name" value="MIT domain"/>
    <property type="match status" value="2"/>
</dbReference>
<dbReference type="EMBL" id="QEAO01000023">
    <property type="protein sequence ID" value="TPX33127.1"/>
    <property type="molecule type" value="Genomic_DNA"/>
</dbReference>
<dbReference type="Gene3D" id="3.90.70.10">
    <property type="entry name" value="Cysteine proteinases"/>
    <property type="match status" value="1"/>
</dbReference>
<protein>
    <recommendedName>
        <fullName evidence="8">Calpain catalytic domain-containing protein</fullName>
    </recommendedName>
</protein>
<dbReference type="SMART" id="SM00230">
    <property type="entry name" value="CysPc"/>
    <property type="match status" value="1"/>
</dbReference>
<reference evidence="9 10" key="1">
    <citation type="journal article" date="2019" name="Sci. Rep.">
        <title>Comparative genomics of chytrid fungi reveal insights into the obligate biotrophic and pathogenic lifestyle of Synchytrium endobioticum.</title>
        <authorList>
            <person name="van de Vossenberg B.T.L.H."/>
            <person name="Warris S."/>
            <person name="Nguyen H.D.T."/>
            <person name="van Gent-Pelzer M.P.E."/>
            <person name="Joly D.L."/>
            <person name="van de Geest H.C."/>
            <person name="Bonants P.J.M."/>
            <person name="Smith D.S."/>
            <person name="Levesque C.A."/>
            <person name="van der Lee T.A.J."/>
        </authorList>
    </citation>
    <scope>NUCLEOTIDE SEQUENCE [LARGE SCALE GENOMIC DNA]</scope>
    <source>
        <strain evidence="9 10">JEL517</strain>
    </source>
</reference>
<dbReference type="PROSITE" id="PS50203">
    <property type="entry name" value="CALPAIN_CAT"/>
    <property type="match status" value="1"/>
</dbReference>
<evidence type="ECO:0000256" key="7">
    <source>
        <dbReference type="SAM" id="MobiDB-lite"/>
    </source>
</evidence>
<dbReference type="Proteomes" id="UP000319731">
    <property type="component" value="Unassembled WGS sequence"/>
</dbReference>
<dbReference type="CDD" id="cd00044">
    <property type="entry name" value="CysPc"/>
    <property type="match status" value="1"/>
</dbReference>
<name>A0A507BWB0_9FUNG</name>
<sequence>MNHPIKISLEELYNDGIGLASAAVEADTSGDLSTAQAYYYEAAQTMLRIIQVETNSNKKTSVKNKALSYVERAEQLKRQLGSKKLGGGELSLVENKIQQAQFSLKQAQWHDARKNWTEAVFLYDAAAEGLLSIFKDLTVPSLKTQFRGQVSEILERIGEIKEIMKMSSASTLEPVSTTSTTNLRNPSPNRAQSVATSSNASLQNNASSFSSASSGTNRPKLTSQELEVLRKTSYVNNRAYLPWLELDLNERFYYPDLFTDPDGVLKLSARQTSRFGGWKRPCQFMAAPKMIHLVSSTNIVQDVVTDCSFVASLCVSSAYERRFRKNLITSCIYPQDKNGQPLYNPSGKYMIKLIYNGISRKIGMREPLALIDDLLPISKDGTLMCTYSTNRNELWSSIIEKAYMKLMGGYDFPGSNSGIDLYALTGWIPEHVFIREKSFNADTQWQRLLDGCLYGDALITIATGEMSESEAETLGLVPTHAYALLDLREIGGLRLMQVKNPWSHKRWKGPFSHLDTKNWTPELKRELNYDQLGAMQNDDGIFWIDFESVCSKFDSIHLNWNPELFKYRYVLHVSWPAEDGPIRDNYNLGFNPQYGLEVNVEDARQDAVWLLLSKHITVTEENTDYIALHVYENTNCERVYYPDKPMIQGVYINSPHILIRFKAPIGKSRYTIVVSQHQKRKTLNFSLRAYGLSTFKIGEIPRKYSEEQRISTSWTAETAGGSLAHPTYLNNPNYKIVIPSSDSKSNGKCSLFAMIEAPRTHPANLKLIGGGTRVTSVAKDTVATSGDYRHGFCYLEANDLPPGPYTIICSTFDAGLEGSFFLTVRCTCKFQMGRIPLEGEGMQRKVIQSEWVKGLNGMGSALHKQYGQNPRFSIDVPAPTYVLIRLQTPITKPPPPINVTIFQRGADTKSTGPEITTSGPYTNVVQGVATEKVLLQPGDQGYVAIFSTWDPMDAPFVAYVYSSAPIMLQAVGS</sequence>
<dbReference type="InterPro" id="IPR038765">
    <property type="entry name" value="Papain-like_cys_pep_sf"/>
</dbReference>
<accession>A0A507BWB0</accession>
<evidence type="ECO:0000256" key="2">
    <source>
        <dbReference type="ARBA" id="ARBA00022670"/>
    </source>
</evidence>
<dbReference type="Pfam" id="PF00648">
    <property type="entry name" value="Peptidase_C2"/>
    <property type="match status" value="1"/>
</dbReference>
<comment type="caution">
    <text evidence="9">The sequence shown here is derived from an EMBL/GenBank/DDBJ whole genome shotgun (WGS) entry which is preliminary data.</text>
</comment>
<keyword evidence="10" id="KW-1185">Reference proteome</keyword>
<dbReference type="InterPro" id="IPR001300">
    <property type="entry name" value="Peptidase_C2_calpain_cat"/>
</dbReference>
<feature type="active site" evidence="5 6">
    <location>
        <position position="500"/>
    </location>
</feature>
<dbReference type="SMART" id="SM00720">
    <property type="entry name" value="calpain_III"/>
    <property type="match status" value="1"/>
</dbReference>
<dbReference type="InterPro" id="IPR022683">
    <property type="entry name" value="Calpain_III"/>
</dbReference>
<dbReference type="GO" id="GO:0006508">
    <property type="term" value="P:proteolysis"/>
    <property type="evidence" value="ECO:0007669"/>
    <property type="project" value="UniProtKB-KW"/>
</dbReference>
<organism evidence="9 10">
    <name type="scientific">Synchytrium microbalum</name>
    <dbReference type="NCBI Taxonomy" id="1806994"/>
    <lineage>
        <taxon>Eukaryota</taxon>
        <taxon>Fungi</taxon>
        <taxon>Fungi incertae sedis</taxon>
        <taxon>Chytridiomycota</taxon>
        <taxon>Chytridiomycota incertae sedis</taxon>
        <taxon>Chytridiomycetes</taxon>
        <taxon>Synchytriales</taxon>
        <taxon>Synchytriaceae</taxon>
        <taxon>Synchytrium</taxon>
    </lineage>
</organism>
<dbReference type="Pfam" id="PF01067">
    <property type="entry name" value="Calpain_III"/>
    <property type="match status" value="1"/>
</dbReference>
<evidence type="ECO:0000313" key="9">
    <source>
        <dbReference type="EMBL" id="TPX33127.1"/>
    </source>
</evidence>
<feature type="compositionally biased region" description="Low complexity" evidence="7">
    <location>
        <begin position="197"/>
        <end position="214"/>
    </location>
</feature>
<gene>
    <name evidence="9" type="ORF">SmJEL517_g03958</name>
</gene>
<dbReference type="InterPro" id="IPR007330">
    <property type="entry name" value="MIT_dom"/>
</dbReference>
<dbReference type="OrthoDB" id="167576at2759"/>
<dbReference type="Pfam" id="PF04212">
    <property type="entry name" value="MIT"/>
    <property type="match status" value="2"/>
</dbReference>
<evidence type="ECO:0000256" key="4">
    <source>
        <dbReference type="ARBA" id="ARBA00022807"/>
    </source>
</evidence>
<evidence type="ECO:0000256" key="6">
    <source>
        <dbReference type="PROSITE-ProRule" id="PRU00239"/>
    </source>
</evidence>
<dbReference type="InterPro" id="IPR051297">
    <property type="entry name" value="PalB/RIM13"/>
</dbReference>
<keyword evidence="2 6" id="KW-0645">Protease</keyword>
<feature type="domain" description="Calpain catalytic" evidence="8">
    <location>
        <begin position="251"/>
        <end position="562"/>
    </location>
</feature>
<dbReference type="SUPFAM" id="SSF54001">
    <property type="entry name" value="Cysteine proteinases"/>
    <property type="match status" value="1"/>
</dbReference>
<dbReference type="GO" id="GO:0004198">
    <property type="term" value="F:calcium-dependent cysteine-type endopeptidase activity"/>
    <property type="evidence" value="ECO:0007669"/>
    <property type="project" value="InterPro"/>
</dbReference>
<keyword evidence="3 6" id="KW-0378">Hydrolase</keyword>
<feature type="active site" evidence="5 6">
    <location>
        <position position="307"/>
    </location>
</feature>
<evidence type="ECO:0000259" key="8">
    <source>
        <dbReference type="PROSITE" id="PS50203"/>
    </source>
</evidence>
<evidence type="ECO:0000256" key="5">
    <source>
        <dbReference type="PIRSR" id="PIRSR622684-1"/>
    </source>
</evidence>
<dbReference type="InterPro" id="IPR022684">
    <property type="entry name" value="Calpain_cysteine_protease"/>
</dbReference>
<dbReference type="SUPFAM" id="SSF49758">
    <property type="entry name" value="Calpain large subunit, middle domain (domain III)"/>
    <property type="match status" value="3"/>
</dbReference>
<dbReference type="SMART" id="SM00745">
    <property type="entry name" value="MIT"/>
    <property type="match status" value="1"/>
</dbReference>
<dbReference type="AlphaFoldDB" id="A0A507BWB0"/>
<dbReference type="RefSeq" id="XP_031024199.1">
    <property type="nucleotide sequence ID" value="XM_031169886.1"/>
</dbReference>
<evidence type="ECO:0000313" key="10">
    <source>
        <dbReference type="Proteomes" id="UP000319731"/>
    </source>
</evidence>
<dbReference type="InterPro" id="IPR022682">
    <property type="entry name" value="Calpain_domain_III"/>
</dbReference>